<dbReference type="InterPro" id="IPR010791">
    <property type="entry name" value="AttH_dom"/>
</dbReference>
<evidence type="ECO:0000259" key="1">
    <source>
        <dbReference type="Pfam" id="PF07143"/>
    </source>
</evidence>
<protein>
    <recommendedName>
        <fullName evidence="1">AttH domain-containing protein</fullName>
    </recommendedName>
</protein>
<proteinExistence type="predicted"/>
<dbReference type="Gene3D" id="2.40.370.10">
    <property type="entry name" value="AttH-like domain"/>
    <property type="match status" value="1"/>
</dbReference>
<dbReference type="EMBL" id="AYGX02000137">
    <property type="protein sequence ID" value="KRO26348.1"/>
    <property type="molecule type" value="Genomic_DNA"/>
</dbReference>
<sequence>MIGTIQAMEVFIMKTTSRIMNQPQDYTNLHIDPHTIANWEDGRRDTDQPGHGEIWYFDCSFDDQSTLVLGFRPKSVAQVNQAGDNPNVAINYTAADGTKVDDYRAYTPAQATMATDHCELNFGPSQLTGDNWQTYDVHIEPEADQLVEMEGKRTTKHQTAADLRFVAQTQPFRPGSGYITFGDYYYNFICITKLTVTGTLTINGVTKAVHGAAYYNHQWFNISPMTAFHHWLWGRQNIGQYSVLIYDMVAAEKFGLAQIPLFTIDDAQGHRLFENTDAAHTEVEVLDSYVQASTGKRYPKKIRYTFTGDTTTVKYTISDPQEINVIDLFSQQPAAVQAQMTAQHLQPTYTRYLATSELELTQNGQTTTVTGPILYEFNYAGVENDQAHLF</sequence>
<evidence type="ECO:0000313" key="2">
    <source>
        <dbReference type="EMBL" id="KRO26348.1"/>
    </source>
</evidence>
<dbReference type="SUPFAM" id="SSF159245">
    <property type="entry name" value="AttH-like"/>
    <property type="match status" value="1"/>
</dbReference>
<feature type="domain" description="AttH" evidence="1">
    <location>
        <begin position="117"/>
        <end position="219"/>
    </location>
</feature>
<organism evidence="2 3">
    <name type="scientific">Lactiplantibacillus fabifermentans DSM 21115</name>
    <dbReference type="NCBI Taxonomy" id="1413187"/>
    <lineage>
        <taxon>Bacteria</taxon>
        <taxon>Bacillati</taxon>
        <taxon>Bacillota</taxon>
        <taxon>Bacilli</taxon>
        <taxon>Lactobacillales</taxon>
        <taxon>Lactobacillaceae</taxon>
        <taxon>Lactiplantibacillus</taxon>
    </lineage>
</organism>
<name>A0A0R2NLY1_9LACO</name>
<keyword evidence="3" id="KW-1185">Reference proteome</keyword>
<dbReference type="InterPro" id="IPR023374">
    <property type="entry name" value="AttH-like_dom_sf"/>
</dbReference>
<dbReference type="Pfam" id="PF07143">
    <property type="entry name" value="CrtC"/>
    <property type="match status" value="1"/>
</dbReference>
<dbReference type="AlphaFoldDB" id="A0A0R2NLY1"/>
<comment type="caution">
    <text evidence="2">The sequence shown here is derived from an EMBL/GenBank/DDBJ whole genome shotgun (WGS) entry which is preliminary data.</text>
</comment>
<accession>A0A0R2NLY1</accession>
<reference evidence="2 3" key="1">
    <citation type="journal article" date="2015" name="Genome Announc.">
        <title>Expanding the biotechnology potential of lactobacilli through comparative genomics of 213 strains and associated genera.</title>
        <authorList>
            <person name="Sun Z."/>
            <person name="Harris H.M."/>
            <person name="McCann A."/>
            <person name="Guo C."/>
            <person name="Argimon S."/>
            <person name="Zhang W."/>
            <person name="Yang X."/>
            <person name="Jeffery I.B."/>
            <person name="Cooney J.C."/>
            <person name="Kagawa T.F."/>
            <person name="Liu W."/>
            <person name="Song Y."/>
            <person name="Salvetti E."/>
            <person name="Wrobel A."/>
            <person name="Rasinkangas P."/>
            <person name="Parkhill J."/>
            <person name="Rea M.C."/>
            <person name="O'Sullivan O."/>
            <person name="Ritari J."/>
            <person name="Douillard F.P."/>
            <person name="Paul Ross R."/>
            <person name="Yang R."/>
            <person name="Briner A.E."/>
            <person name="Felis G.E."/>
            <person name="de Vos W.M."/>
            <person name="Barrangou R."/>
            <person name="Klaenhammer T.R."/>
            <person name="Caufield P.W."/>
            <person name="Cui Y."/>
            <person name="Zhang H."/>
            <person name="O'Toole P.W."/>
        </authorList>
    </citation>
    <scope>NUCLEOTIDE SEQUENCE [LARGE SCALE GENOMIC DNA]</scope>
    <source>
        <strain evidence="2 3">DSM 21115</strain>
    </source>
</reference>
<dbReference type="Proteomes" id="UP000050920">
    <property type="component" value="Unassembled WGS sequence"/>
</dbReference>
<evidence type="ECO:0000313" key="3">
    <source>
        <dbReference type="Proteomes" id="UP000050920"/>
    </source>
</evidence>
<gene>
    <name evidence="2" type="ORF">DY78_GL001042</name>
</gene>